<dbReference type="InterPro" id="IPR001509">
    <property type="entry name" value="Epimerase_deHydtase"/>
</dbReference>
<dbReference type="PANTHER" id="PTHR43245">
    <property type="entry name" value="BIFUNCTIONAL POLYMYXIN RESISTANCE PROTEIN ARNA"/>
    <property type="match status" value="1"/>
</dbReference>
<evidence type="ECO:0000313" key="2">
    <source>
        <dbReference type="EMBL" id="MBI6874407.1"/>
    </source>
</evidence>
<organism evidence="2 3">
    <name type="scientific">Clostridium aciditolerans</name>
    <dbReference type="NCBI Taxonomy" id="339861"/>
    <lineage>
        <taxon>Bacteria</taxon>
        <taxon>Bacillati</taxon>
        <taxon>Bacillota</taxon>
        <taxon>Clostridia</taxon>
        <taxon>Eubacteriales</taxon>
        <taxon>Clostridiaceae</taxon>
        <taxon>Clostridium</taxon>
    </lineage>
</organism>
<dbReference type="InterPro" id="IPR036291">
    <property type="entry name" value="NAD(P)-bd_dom_sf"/>
</dbReference>
<comment type="caution">
    <text evidence="2">The sequence shown here is derived from an EMBL/GenBank/DDBJ whole genome shotgun (WGS) entry which is preliminary data.</text>
</comment>
<keyword evidence="3" id="KW-1185">Reference proteome</keyword>
<evidence type="ECO:0000313" key="3">
    <source>
        <dbReference type="Proteomes" id="UP000622687"/>
    </source>
</evidence>
<evidence type="ECO:0000259" key="1">
    <source>
        <dbReference type="Pfam" id="PF01370"/>
    </source>
</evidence>
<dbReference type="SUPFAM" id="SSF51735">
    <property type="entry name" value="NAD(P)-binding Rossmann-fold domains"/>
    <property type="match status" value="1"/>
</dbReference>
<dbReference type="EMBL" id="JAEEGB010000026">
    <property type="protein sequence ID" value="MBI6874407.1"/>
    <property type="molecule type" value="Genomic_DNA"/>
</dbReference>
<gene>
    <name evidence="2" type="ORF">I6U51_17175</name>
</gene>
<dbReference type="PANTHER" id="PTHR43245:SF13">
    <property type="entry name" value="UDP-D-APIOSE_UDP-D-XYLOSE SYNTHASE 2"/>
    <property type="match status" value="1"/>
</dbReference>
<dbReference type="Proteomes" id="UP000622687">
    <property type="component" value="Unassembled WGS sequence"/>
</dbReference>
<reference evidence="2" key="1">
    <citation type="submission" date="2020-12" db="EMBL/GenBank/DDBJ databases">
        <title>Clostridium thailandense sp. nov., a novel acetogenic bacterium isolated from peat land soil in Thailand.</title>
        <authorList>
            <person name="Chaikitkaew S."/>
            <person name="Birkeland N.K."/>
        </authorList>
    </citation>
    <scope>NUCLEOTIDE SEQUENCE</scope>
    <source>
        <strain evidence="2">DSM 17425</strain>
    </source>
</reference>
<dbReference type="InterPro" id="IPR050177">
    <property type="entry name" value="Lipid_A_modif_metabolic_enz"/>
</dbReference>
<feature type="domain" description="NAD-dependent epimerase/dehydratase" evidence="1">
    <location>
        <begin position="3"/>
        <end position="215"/>
    </location>
</feature>
<dbReference type="CDD" id="cd05265">
    <property type="entry name" value="SDR_a1"/>
    <property type="match status" value="1"/>
</dbReference>
<dbReference type="AlphaFoldDB" id="A0A934M4M5"/>
<dbReference type="Gene3D" id="3.40.50.720">
    <property type="entry name" value="NAD(P)-binding Rossmann-like Domain"/>
    <property type="match status" value="1"/>
</dbReference>
<dbReference type="Pfam" id="PF01370">
    <property type="entry name" value="Epimerase"/>
    <property type="match status" value="1"/>
</dbReference>
<proteinExistence type="predicted"/>
<sequence length="314" mass="36531">MKILVMGGTEFVSSSLVKYLISKGYIVDIFTRGIKPVKYDGIRNHLKGDRKSIEDLKVNISNEVYDYIFDISAYVKEDVQKLIKILNKESLKRYIFCSSGAVYKPSDKVITEEFTRGENENWGNYGLDKKKAEDYLLNLWETEKFPVTIFRPTYIYGEGNNLYRETYLFDRVTKGSDIPIPDGNNETQFVYIDDLVKVFESAIHTDQTAGQAYNVTNSEIITWKLLVEMTMRVVNKKVNIKEVNSEEANINVREYFPFRNVTYLLDTKKAEKDGLYMPQIDLFEGLQLSYKWYCDANPEVKDEKMNKIDLVLDL</sequence>
<name>A0A934M4M5_9CLOT</name>
<dbReference type="RefSeq" id="WP_211143788.1">
    <property type="nucleotide sequence ID" value="NZ_JAEEGB010000026.1"/>
</dbReference>
<accession>A0A934M4M5</accession>
<protein>
    <submittedName>
        <fullName evidence="2">SDR family oxidoreductase</fullName>
    </submittedName>
</protein>